<dbReference type="EMBL" id="FOWQ01000006">
    <property type="protein sequence ID" value="SFP63437.1"/>
    <property type="molecule type" value="Genomic_DNA"/>
</dbReference>
<evidence type="ECO:0000313" key="2">
    <source>
        <dbReference type="Proteomes" id="UP000198857"/>
    </source>
</evidence>
<proteinExistence type="predicted"/>
<sequence>MKITAYGRRADPASYSGECFGVTGQWMGRDRGRPRPVLGVVIDLSLAVDGNGLRALAEVDPDVIVLTHDDEDHTGGAPAALSSLTPSLHRQIWLPADWWFVVSAWAQAAGMRPLPGTNQLPLTSGQLADMAGIDDEPLPLAGDLGDLDESSIARSHGATSKHDSAAFDDDVHFVQEWADDATVPSCAEYDFFAEWDDAQPVSADIRSRVETLRRWLDALDPNVAPTGISEEQIASSIRRAGRLGPGLPYGSEFDGDPDKVAERVIRRASHIVRIVQIAARKAEIRWFAFDGNLQSRPRYLDEGIPRAVTVVNAREIALPSLVIASAADVLLQALRLTVQNRRALVTFVWPEPCGDLTGGFLGWSDSAGAGCDPLTTMAGATPWEWVDVMSAPHHGSAAMGTRGWEVHRDIWEGRRLSGRGIYVLLSNNMHATTRCLRGISANSRGSTQFDRGTLARRGHPTPVDAGAEWRSDRWRLWGC</sequence>
<evidence type="ECO:0008006" key="3">
    <source>
        <dbReference type="Google" id="ProtNLM"/>
    </source>
</evidence>
<accession>A0A1I5RYE2</accession>
<dbReference type="SUPFAM" id="SSF56281">
    <property type="entry name" value="Metallo-hydrolase/oxidoreductase"/>
    <property type="match status" value="1"/>
</dbReference>
<organism evidence="1 2">
    <name type="scientific">Geodermatophilus dictyosporus</name>
    <dbReference type="NCBI Taxonomy" id="1523247"/>
    <lineage>
        <taxon>Bacteria</taxon>
        <taxon>Bacillati</taxon>
        <taxon>Actinomycetota</taxon>
        <taxon>Actinomycetes</taxon>
        <taxon>Geodermatophilales</taxon>
        <taxon>Geodermatophilaceae</taxon>
        <taxon>Geodermatophilus</taxon>
    </lineage>
</organism>
<gene>
    <name evidence="1" type="ORF">SAMN05660464_3780</name>
</gene>
<keyword evidence="2" id="KW-1185">Reference proteome</keyword>
<dbReference type="AlphaFoldDB" id="A0A1I5RYE2"/>
<name>A0A1I5RYE2_9ACTN</name>
<reference evidence="2" key="1">
    <citation type="submission" date="2016-10" db="EMBL/GenBank/DDBJ databases">
        <authorList>
            <person name="Varghese N."/>
            <person name="Submissions S."/>
        </authorList>
    </citation>
    <scope>NUCLEOTIDE SEQUENCE [LARGE SCALE GENOMIC DNA]</scope>
    <source>
        <strain evidence="2">DSM 44208</strain>
    </source>
</reference>
<dbReference type="STRING" id="1523247.SAMN05660464_3780"/>
<protein>
    <recommendedName>
        <fullName evidence="3">Metallo-beta-lactamase superfamily protein</fullName>
    </recommendedName>
</protein>
<dbReference type="InterPro" id="IPR036866">
    <property type="entry name" value="RibonucZ/Hydroxyglut_hydro"/>
</dbReference>
<evidence type="ECO:0000313" key="1">
    <source>
        <dbReference type="EMBL" id="SFP63437.1"/>
    </source>
</evidence>
<dbReference type="Proteomes" id="UP000198857">
    <property type="component" value="Unassembled WGS sequence"/>
</dbReference>